<evidence type="ECO:0000313" key="1">
    <source>
        <dbReference type="EMBL" id="CAG8798233.1"/>
    </source>
</evidence>
<proteinExistence type="predicted"/>
<sequence length="67" mass="7491">YYKCCDRSTRSDGCQVVYECCEGDINSPGCSEVCLECGENRSEAVGCSEHQQHDFGPNVKKPLRLWA</sequence>
<evidence type="ECO:0000313" key="2">
    <source>
        <dbReference type="Proteomes" id="UP000789396"/>
    </source>
</evidence>
<comment type="caution">
    <text evidence="1">The sequence shown here is derived from an EMBL/GenBank/DDBJ whole genome shotgun (WGS) entry which is preliminary data.</text>
</comment>
<dbReference type="AlphaFoldDB" id="A0A9N9JXE2"/>
<reference evidence="1" key="1">
    <citation type="submission" date="2021-06" db="EMBL/GenBank/DDBJ databases">
        <authorList>
            <person name="Kallberg Y."/>
            <person name="Tangrot J."/>
            <person name="Rosling A."/>
        </authorList>
    </citation>
    <scope>NUCLEOTIDE SEQUENCE</scope>
    <source>
        <strain evidence="1">IN212</strain>
    </source>
</reference>
<dbReference type="Proteomes" id="UP000789396">
    <property type="component" value="Unassembled WGS sequence"/>
</dbReference>
<accession>A0A9N9JXE2</accession>
<dbReference type="EMBL" id="CAJVPZ010068611">
    <property type="protein sequence ID" value="CAG8798233.1"/>
    <property type="molecule type" value="Genomic_DNA"/>
</dbReference>
<protein>
    <submittedName>
        <fullName evidence="1">2082_t:CDS:1</fullName>
    </submittedName>
</protein>
<organism evidence="1 2">
    <name type="scientific">Racocetra fulgida</name>
    <dbReference type="NCBI Taxonomy" id="60492"/>
    <lineage>
        <taxon>Eukaryota</taxon>
        <taxon>Fungi</taxon>
        <taxon>Fungi incertae sedis</taxon>
        <taxon>Mucoromycota</taxon>
        <taxon>Glomeromycotina</taxon>
        <taxon>Glomeromycetes</taxon>
        <taxon>Diversisporales</taxon>
        <taxon>Gigasporaceae</taxon>
        <taxon>Racocetra</taxon>
    </lineage>
</organism>
<keyword evidence="2" id="KW-1185">Reference proteome</keyword>
<gene>
    <name evidence="1" type="ORF">RFULGI_LOCUS17458</name>
</gene>
<feature type="non-terminal residue" evidence="1">
    <location>
        <position position="1"/>
    </location>
</feature>
<name>A0A9N9JXE2_9GLOM</name>